<evidence type="ECO:0000256" key="1">
    <source>
        <dbReference type="SAM" id="MobiDB-lite"/>
    </source>
</evidence>
<dbReference type="PANTHER" id="PTHR43415">
    <property type="entry name" value="SPERMIDINE N(1)-ACETYLTRANSFERASE"/>
    <property type="match status" value="1"/>
</dbReference>
<organism evidence="3 4">
    <name type="scientific">Tepidiforma bonchosmolovskayae</name>
    <dbReference type="NCBI Taxonomy" id="2601677"/>
    <lineage>
        <taxon>Bacteria</taxon>
        <taxon>Bacillati</taxon>
        <taxon>Chloroflexota</taxon>
        <taxon>Tepidiformia</taxon>
        <taxon>Tepidiformales</taxon>
        <taxon>Tepidiformaceae</taxon>
        <taxon>Tepidiforma</taxon>
    </lineage>
</organism>
<keyword evidence="4" id="KW-1185">Reference proteome</keyword>
<dbReference type="SUPFAM" id="SSF55729">
    <property type="entry name" value="Acyl-CoA N-acyltransferases (Nat)"/>
    <property type="match status" value="1"/>
</dbReference>
<feature type="compositionally biased region" description="Basic residues" evidence="1">
    <location>
        <begin position="9"/>
        <end position="21"/>
    </location>
</feature>
<dbReference type="Gene3D" id="3.40.630.30">
    <property type="match status" value="1"/>
</dbReference>
<dbReference type="InterPro" id="IPR016181">
    <property type="entry name" value="Acyl_CoA_acyltransferase"/>
</dbReference>
<reference evidence="3 4" key="2">
    <citation type="submission" date="2019-10" db="EMBL/GenBank/DDBJ databases">
        <title>Thermopilla bonchosmolovskayae gen. nov., sp. nov., a moderately thermophilic Chloroflexi bacterium from a Chukotka hot spring (Arctic, Russia), representing a novel classis Thermopillaia, which include previously uncultivated lineage OLB14.</title>
        <authorList>
            <person name="Kochetkova T.V."/>
            <person name="Zayulina K.S."/>
            <person name="Zhigarkov V.S."/>
            <person name="Minaev N.V."/>
            <person name="Novikov A."/>
            <person name="Toshchakov S.V."/>
            <person name="Elcheninov A.G."/>
            <person name="Kublanov I.V."/>
        </authorList>
    </citation>
    <scope>NUCLEOTIDE SEQUENCE [LARGE SCALE GENOMIC DNA]</scope>
    <source>
        <strain evidence="3 4">3753O</strain>
    </source>
</reference>
<feature type="region of interest" description="Disordered" evidence="1">
    <location>
        <begin position="1"/>
        <end position="36"/>
    </location>
</feature>
<evidence type="ECO:0000259" key="2">
    <source>
        <dbReference type="PROSITE" id="PS51186"/>
    </source>
</evidence>
<reference evidence="3 4" key="1">
    <citation type="submission" date="2019-08" db="EMBL/GenBank/DDBJ databases">
        <authorList>
            <person name="Toschakov S.V."/>
        </authorList>
    </citation>
    <scope>NUCLEOTIDE SEQUENCE [LARGE SCALE GENOMIC DNA]</scope>
    <source>
        <strain evidence="3 4">3753O</strain>
    </source>
</reference>
<protein>
    <submittedName>
        <fullName evidence="3">GNAT family N-acetyltransferase</fullName>
    </submittedName>
</protein>
<dbReference type="PROSITE" id="PS51186">
    <property type="entry name" value="GNAT"/>
    <property type="match status" value="1"/>
</dbReference>
<evidence type="ECO:0000313" key="4">
    <source>
        <dbReference type="Proteomes" id="UP000326331"/>
    </source>
</evidence>
<dbReference type="PANTHER" id="PTHR43415:SF3">
    <property type="entry name" value="GNAT-FAMILY ACETYLTRANSFERASE"/>
    <property type="match status" value="1"/>
</dbReference>
<sequence length="241" mass="27508">MGHDPRGARTPHLRRRAKPRPRGCPPPRSRRVTLETPPAGYDALVVARGRNVVLRRRRREDAIDEYAWRRDPETARLNGQPPVSPSFARFLDTFEQEWRLAGHGRDQLAIDTIAGEHIGTVMYYNAESGDSAELGITIGDARRRGQGLGREAVVLFLRHLFASHPFREVYLHTLADNLPARRAFTAAGFSPTVAVQRGDDRYIRMEVRREWWLLWDMEGRFAFADPPAPENPPFTPLSPRE</sequence>
<gene>
    <name evidence="3" type="ORF">Tbon_11450</name>
</gene>
<accession>A0ABX6C485</accession>
<evidence type="ECO:0000313" key="3">
    <source>
        <dbReference type="EMBL" id="QFG03878.1"/>
    </source>
</evidence>
<dbReference type="InterPro" id="IPR000182">
    <property type="entry name" value="GNAT_dom"/>
</dbReference>
<feature type="domain" description="N-acetyltransferase" evidence="2">
    <location>
        <begin position="52"/>
        <end position="210"/>
    </location>
</feature>
<name>A0ABX6C485_9CHLR</name>
<dbReference type="EMBL" id="CP042829">
    <property type="protein sequence ID" value="QFG03878.1"/>
    <property type="molecule type" value="Genomic_DNA"/>
</dbReference>
<dbReference type="Pfam" id="PF13302">
    <property type="entry name" value="Acetyltransf_3"/>
    <property type="match status" value="1"/>
</dbReference>
<dbReference type="Proteomes" id="UP000326331">
    <property type="component" value="Chromosome"/>
</dbReference>
<proteinExistence type="predicted"/>